<dbReference type="EMBL" id="SDRB02010501">
    <property type="protein sequence ID" value="THG06099.1"/>
    <property type="molecule type" value="Genomic_DNA"/>
</dbReference>
<dbReference type="PANTHER" id="PTHR48049">
    <property type="entry name" value="GLYCOSYLTRANSFERASE"/>
    <property type="match status" value="1"/>
</dbReference>
<evidence type="ECO:0000313" key="4">
    <source>
        <dbReference type="EMBL" id="THG06099.1"/>
    </source>
</evidence>
<dbReference type="Gene3D" id="3.40.50.2000">
    <property type="entry name" value="Glycogen Phosphorylase B"/>
    <property type="match status" value="2"/>
</dbReference>
<sequence>MERDKDIHAALVPFVGFGHLIPFYELSIALAKAGIHVSFISTRNYIQRLPQLPPHLSSLITFVPLSWSTVGSNLLPEGIEATVDIPDGNGEHLMAAFDLLKHPFKQFVIEQSPDWIISDCISYWTVDVAKECHIPLVIFSAFSAATHVFFGPPEYLSGNGQRRLRSSPEDLTSPPWWVSFRSLVHHRRYEAIGAIGIYTANASGISFAERIARTLDGCRAVAIRGCRELEGEYFDLFGKFMGNKRVIPTGVLLPEKPNKTPIAAAHNGEWSKIFEWLDEQKPKSVVFVGFGSECKLSRDQVYEIASGLESSELPFLWALRKPSWASNDLDTMSPDFGRRTSGRGKVCIGWAPQIEILAHPSIGGSLFHGGWGSAIETLQFGHCMVVLPLIFDQPLNARLLVEKGLAIEVERGEDGSFCGNNIALCLRKAMAWKEGDEMRTRVEKAAAIFNDQKLHHQYVDEFVEFLKNGKGEDGSFCGNNIALCLRKAMAWKEGAEMRTRVEKAAAIFKDQKLHHQYVDEFVEFLKNGK</sequence>
<reference evidence="4 5" key="1">
    <citation type="journal article" date="2018" name="Proc. Natl. Acad. Sci. U.S.A.">
        <title>Draft genome sequence of Camellia sinensis var. sinensis provides insights into the evolution of the tea genome and tea quality.</title>
        <authorList>
            <person name="Wei C."/>
            <person name="Yang H."/>
            <person name="Wang S."/>
            <person name="Zhao J."/>
            <person name="Liu C."/>
            <person name="Gao L."/>
            <person name="Xia E."/>
            <person name="Lu Y."/>
            <person name="Tai Y."/>
            <person name="She G."/>
            <person name="Sun J."/>
            <person name="Cao H."/>
            <person name="Tong W."/>
            <person name="Gao Q."/>
            <person name="Li Y."/>
            <person name="Deng W."/>
            <person name="Jiang X."/>
            <person name="Wang W."/>
            <person name="Chen Q."/>
            <person name="Zhang S."/>
            <person name="Li H."/>
            <person name="Wu J."/>
            <person name="Wang P."/>
            <person name="Li P."/>
            <person name="Shi C."/>
            <person name="Zheng F."/>
            <person name="Jian J."/>
            <person name="Huang B."/>
            <person name="Shan D."/>
            <person name="Shi M."/>
            <person name="Fang C."/>
            <person name="Yue Y."/>
            <person name="Li F."/>
            <person name="Li D."/>
            <person name="Wei S."/>
            <person name="Han B."/>
            <person name="Jiang C."/>
            <person name="Yin Y."/>
            <person name="Xia T."/>
            <person name="Zhang Z."/>
            <person name="Bennetzen J.L."/>
            <person name="Zhao S."/>
            <person name="Wan X."/>
        </authorList>
    </citation>
    <scope>NUCLEOTIDE SEQUENCE [LARGE SCALE GENOMIC DNA]</scope>
    <source>
        <strain evidence="5">cv. Shuchazao</strain>
        <tissue evidence="4">Leaf</tissue>
    </source>
</reference>
<dbReference type="PANTHER" id="PTHR48049:SF57">
    <property type="entry name" value="UDP-GLYCOSYLTRANSFERASE 91C1-LIKE"/>
    <property type="match status" value="1"/>
</dbReference>
<organism evidence="4 5">
    <name type="scientific">Camellia sinensis var. sinensis</name>
    <name type="common">China tea</name>
    <dbReference type="NCBI Taxonomy" id="542762"/>
    <lineage>
        <taxon>Eukaryota</taxon>
        <taxon>Viridiplantae</taxon>
        <taxon>Streptophyta</taxon>
        <taxon>Embryophyta</taxon>
        <taxon>Tracheophyta</taxon>
        <taxon>Spermatophyta</taxon>
        <taxon>Magnoliopsida</taxon>
        <taxon>eudicotyledons</taxon>
        <taxon>Gunneridae</taxon>
        <taxon>Pentapetalae</taxon>
        <taxon>asterids</taxon>
        <taxon>Ericales</taxon>
        <taxon>Theaceae</taxon>
        <taxon>Camellia</taxon>
    </lineage>
</organism>
<dbReference type="InterPro" id="IPR050481">
    <property type="entry name" value="UDP-glycosyltransf_plant"/>
</dbReference>
<dbReference type="InterPro" id="IPR002213">
    <property type="entry name" value="UDP_glucos_trans"/>
</dbReference>
<name>A0A4S4DSE9_CAMSN</name>
<gene>
    <name evidence="4" type="ORF">TEA_008923</name>
</gene>
<keyword evidence="5" id="KW-1185">Reference proteome</keyword>
<dbReference type="CDD" id="cd03784">
    <property type="entry name" value="GT1_Gtf-like"/>
    <property type="match status" value="1"/>
</dbReference>
<dbReference type="Proteomes" id="UP000306102">
    <property type="component" value="Unassembled WGS sequence"/>
</dbReference>
<accession>A0A4S4DSE9</accession>
<dbReference type="FunFam" id="3.40.50.2000:FF:000037">
    <property type="entry name" value="Glycosyltransferase"/>
    <property type="match status" value="1"/>
</dbReference>
<comment type="caution">
    <text evidence="4">The sequence shown here is derived from an EMBL/GenBank/DDBJ whole genome shotgun (WGS) entry which is preliminary data.</text>
</comment>
<evidence type="ECO:0008006" key="6">
    <source>
        <dbReference type="Google" id="ProtNLM"/>
    </source>
</evidence>
<evidence type="ECO:0000256" key="3">
    <source>
        <dbReference type="ARBA" id="ARBA00023241"/>
    </source>
</evidence>
<proteinExistence type="inferred from homology"/>
<keyword evidence="2" id="KW-0808">Transferase</keyword>
<protein>
    <recommendedName>
        <fullName evidence="6">UDP-glycosyltransferase</fullName>
    </recommendedName>
</protein>
<evidence type="ECO:0000313" key="5">
    <source>
        <dbReference type="Proteomes" id="UP000306102"/>
    </source>
</evidence>
<comment type="similarity">
    <text evidence="1">Belongs to the UDP-glycosyltransferase family.</text>
</comment>
<dbReference type="GO" id="GO:0035251">
    <property type="term" value="F:UDP-glucosyltransferase activity"/>
    <property type="evidence" value="ECO:0007669"/>
    <property type="project" value="InterPro"/>
</dbReference>
<evidence type="ECO:0000256" key="1">
    <source>
        <dbReference type="ARBA" id="ARBA00009995"/>
    </source>
</evidence>
<evidence type="ECO:0000256" key="2">
    <source>
        <dbReference type="ARBA" id="ARBA00022679"/>
    </source>
</evidence>
<dbReference type="Pfam" id="PF00201">
    <property type="entry name" value="UDPGT"/>
    <property type="match status" value="1"/>
</dbReference>
<keyword evidence="3" id="KW-0284">Flavonoid biosynthesis</keyword>
<dbReference type="AlphaFoldDB" id="A0A4S4DSE9"/>
<dbReference type="SUPFAM" id="SSF53756">
    <property type="entry name" value="UDP-Glycosyltransferase/glycogen phosphorylase"/>
    <property type="match status" value="1"/>
</dbReference>
<dbReference type="GO" id="GO:0009813">
    <property type="term" value="P:flavonoid biosynthetic process"/>
    <property type="evidence" value="ECO:0007669"/>
    <property type="project" value="UniProtKB-KW"/>
</dbReference>